<accession>X1KHU6</accession>
<evidence type="ECO:0000259" key="1">
    <source>
        <dbReference type="Pfam" id="PF00535"/>
    </source>
</evidence>
<dbReference type="SUPFAM" id="SSF53448">
    <property type="entry name" value="Nucleotide-diphospho-sugar transferases"/>
    <property type="match status" value="1"/>
</dbReference>
<organism evidence="2">
    <name type="scientific">marine sediment metagenome</name>
    <dbReference type="NCBI Taxonomy" id="412755"/>
    <lineage>
        <taxon>unclassified sequences</taxon>
        <taxon>metagenomes</taxon>
        <taxon>ecological metagenomes</taxon>
    </lineage>
</organism>
<dbReference type="EMBL" id="BARV01005987">
    <property type="protein sequence ID" value="GAI06258.1"/>
    <property type="molecule type" value="Genomic_DNA"/>
</dbReference>
<gene>
    <name evidence="2" type="ORF">S06H3_12214</name>
</gene>
<feature type="domain" description="Glycosyltransferase 2-like" evidence="1">
    <location>
        <begin position="48"/>
        <end position="131"/>
    </location>
</feature>
<dbReference type="Gene3D" id="3.90.550.10">
    <property type="entry name" value="Spore Coat Polysaccharide Biosynthesis Protein SpsA, Chain A"/>
    <property type="match status" value="1"/>
</dbReference>
<sequence length="190" mass="22097">MAPKLSILLPGLEKRAIFRQILDSLLVKQTNNQTEVIQFIDNGEISIGVKRQRMLEKATGDYIVFIDDDDLVSHNYVSLILGGLKDSPDCIGIHLLHYQDSWLLGKTYHSIKFSHWWEEPDKKRGEGMLFYRNPNHLNPVRRDIALKVGFPDLTLGEDRHYSMGILPFLNTEVYIEEPIYFYHERAKKVI</sequence>
<proteinExistence type="predicted"/>
<name>X1KHU6_9ZZZZ</name>
<evidence type="ECO:0000313" key="2">
    <source>
        <dbReference type="EMBL" id="GAI06258.1"/>
    </source>
</evidence>
<reference evidence="2" key="1">
    <citation type="journal article" date="2014" name="Front. Microbiol.">
        <title>High frequency of phylogenetically diverse reductive dehalogenase-homologous genes in deep subseafloor sedimentary metagenomes.</title>
        <authorList>
            <person name="Kawai M."/>
            <person name="Futagami T."/>
            <person name="Toyoda A."/>
            <person name="Takaki Y."/>
            <person name="Nishi S."/>
            <person name="Hori S."/>
            <person name="Arai W."/>
            <person name="Tsubouchi T."/>
            <person name="Morono Y."/>
            <person name="Uchiyama I."/>
            <person name="Ito T."/>
            <person name="Fujiyama A."/>
            <person name="Inagaki F."/>
            <person name="Takami H."/>
        </authorList>
    </citation>
    <scope>NUCLEOTIDE SEQUENCE</scope>
    <source>
        <strain evidence="2">Expedition CK06-06</strain>
    </source>
</reference>
<dbReference type="AlphaFoldDB" id="X1KHU6"/>
<comment type="caution">
    <text evidence="2">The sequence shown here is derived from an EMBL/GenBank/DDBJ whole genome shotgun (WGS) entry which is preliminary data.</text>
</comment>
<dbReference type="InterPro" id="IPR029044">
    <property type="entry name" value="Nucleotide-diphossugar_trans"/>
</dbReference>
<dbReference type="InterPro" id="IPR001173">
    <property type="entry name" value="Glyco_trans_2-like"/>
</dbReference>
<dbReference type="Pfam" id="PF00535">
    <property type="entry name" value="Glycos_transf_2"/>
    <property type="match status" value="1"/>
</dbReference>
<dbReference type="CDD" id="cd00761">
    <property type="entry name" value="Glyco_tranf_GTA_type"/>
    <property type="match status" value="1"/>
</dbReference>
<protein>
    <recommendedName>
        <fullName evidence="1">Glycosyltransferase 2-like domain-containing protein</fullName>
    </recommendedName>
</protein>